<dbReference type="Proteomes" id="UP001289374">
    <property type="component" value="Unassembled WGS sequence"/>
</dbReference>
<reference evidence="1" key="1">
    <citation type="submission" date="2020-06" db="EMBL/GenBank/DDBJ databases">
        <authorList>
            <person name="Li T."/>
            <person name="Hu X."/>
            <person name="Zhang T."/>
            <person name="Song X."/>
            <person name="Zhang H."/>
            <person name="Dai N."/>
            <person name="Sheng W."/>
            <person name="Hou X."/>
            <person name="Wei L."/>
        </authorList>
    </citation>
    <scope>NUCLEOTIDE SEQUENCE</scope>
    <source>
        <strain evidence="1">K16</strain>
        <tissue evidence="1">Leaf</tissue>
    </source>
</reference>
<dbReference type="AlphaFoldDB" id="A0AAE2BKB9"/>
<protein>
    <submittedName>
        <fullName evidence="1">Uncharacterized protein</fullName>
    </submittedName>
</protein>
<dbReference type="EMBL" id="JACGWL010000014">
    <property type="protein sequence ID" value="KAK4388580.1"/>
    <property type="molecule type" value="Genomic_DNA"/>
</dbReference>
<name>A0AAE2BKB9_9LAMI</name>
<proteinExistence type="predicted"/>
<sequence>MILVETVLIWKTIDLQFHWDSYSNGFRKTNRVRLGSAGLTRSGGMAPTNITASINTIPMLNGSNFKSWKENLEIVIGVMDLDLALREDSVSALTDKSTSEQKRQKERWEKSNRYFSQFKVSYNCQRETWSLNELISHCVQEEERLKQDKTECAYFASTSKERIRARKEKRIMELQIQPHRRNNKRNQMIQRLYVTSVRLKGTLKSIAPTFMHDVLRKVCLSCQKPNDVERYIYVGDGKAVLVEAI</sequence>
<evidence type="ECO:0000313" key="2">
    <source>
        <dbReference type="Proteomes" id="UP001289374"/>
    </source>
</evidence>
<evidence type="ECO:0000313" key="1">
    <source>
        <dbReference type="EMBL" id="KAK4388580.1"/>
    </source>
</evidence>
<comment type="caution">
    <text evidence="1">The sequence shown here is derived from an EMBL/GenBank/DDBJ whole genome shotgun (WGS) entry which is preliminary data.</text>
</comment>
<organism evidence="1 2">
    <name type="scientific">Sesamum angolense</name>
    <dbReference type="NCBI Taxonomy" id="2727404"/>
    <lineage>
        <taxon>Eukaryota</taxon>
        <taxon>Viridiplantae</taxon>
        <taxon>Streptophyta</taxon>
        <taxon>Embryophyta</taxon>
        <taxon>Tracheophyta</taxon>
        <taxon>Spermatophyta</taxon>
        <taxon>Magnoliopsida</taxon>
        <taxon>eudicotyledons</taxon>
        <taxon>Gunneridae</taxon>
        <taxon>Pentapetalae</taxon>
        <taxon>asterids</taxon>
        <taxon>lamiids</taxon>
        <taxon>Lamiales</taxon>
        <taxon>Pedaliaceae</taxon>
        <taxon>Sesamum</taxon>
    </lineage>
</organism>
<accession>A0AAE2BKB9</accession>
<gene>
    <name evidence="1" type="ORF">Sango_2464600</name>
</gene>
<reference evidence="1" key="2">
    <citation type="journal article" date="2024" name="Plant">
        <title>Genomic evolution and insights into agronomic trait innovations of Sesamum species.</title>
        <authorList>
            <person name="Miao H."/>
            <person name="Wang L."/>
            <person name="Qu L."/>
            <person name="Liu H."/>
            <person name="Sun Y."/>
            <person name="Le M."/>
            <person name="Wang Q."/>
            <person name="Wei S."/>
            <person name="Zheng Y."/>
            <person name="Lin W."/>
            <person name="Duan Y."/>
            <person name="Cao H."/>
            <person name="Xiong S."/>
            <person name="Wang X."/>
            <person name="Wei L."/>
            <person name="Li C."/>
            <person name="Ma Q."/>
            <person name="Ju M."/>
            <person name="Zhao R."/>
            <person name="Li G."/>
            <person name="Mu C."/>
            <person name="Tian Q."/>
            <person name="Mei H."/>
            <person name="Zhang T."/>
            <person name="Gao T."/>
            <person name="Zhang H."/>
        </authorList>
    </citation>
    <scope>NUCLEOTIDE SEQUENCE</scope>
    <source>
        <strain evidence="1">K16</strain>
    </source>
</reference>
<keyword evidence="2" id="KW-1185">Reference proteome</keyword>